<gene>
    <name evidence="1" type="ORF">Asulf_01146</name>
</gene>
<evidence type="ECO:0000313" key="2">
    <source>
        <dbReference type="Proteomes" id="UP000013307"/>
    </source>
</evidence>
<dbReference type="GeneID" id="15392787"/>
<dbReference type="RefSeq" id="WP_015590744.1">
    <property type="nucleotide sequence ID" value="NC_021169.1"/>
</dbReference>
<keyword evidence="2" id="KW-1185">Reference proteome</keyword>
<sequence>MLDYLSPILVEAPDDPKYKKERGQKASHKRPFRIFRPVEYELLKQGAKKKELNLDVLLLTGLRYEEARRLQQHPEWFDGIFIRIPEMKVTRRRKQRQR</sequence>
<protein>
    <recommendedName>
        <fullName evidence="3">Tyr recombinase domain-containing protein</fullName>
    </recommendedName>
</protein>
<dbReference type="AlphaFoldDB" id="N0BKU7"/>
<dbReference type="eggNOG" id="arCOG03989">
    <property type="taxonomic scope" value="Archaea"/>
</dbReference>
<evidence type="ECO:0008006" key="3">
    <source>
        <dbReference type="Google" id="ProtNLM"/>
    </source>
</evidence>
<dbReference type="KEGG" id="ast:Asulf_01146"/>
<proteinExistence type="predicted"/>
<dbReference type="Proteomes" id="UP000013307">
    <property type="component" value="Chromosome"/>
</dbReference>
<dbReference type="HOGENOM" id="CLU_2327125_0_0_2"/>
<reference evidence="1 2" key="1">
    <citation type="journal article" date="2013" name="Genome Announc.">
        <title>Complete Genome Sequence of the Thermophilic and Facultatively Chemolithoautotrophic Sulfate Reducer Archaeoglobus sulfaticallidus Strain PM70-1T.</title>
        <authorList>
            <person name="Stokke R."/>
            <person name="Hocking W.P."/>
            <person name="Steinsbu B.O."/>
            <person name="Steen I.H."/>
        </authorList>
    </citation>
    <scope>NUCLEOTIDE SEQUENCE [LARGE SCALE GENOMIC DNA]</scope>
    <source>
        <strain evidence="1">PM70-1</strain>
    </source>
</reference>
<name>N0BKU7_9EURY</name>
<accession>N0BKU7</accession>
<organism evidence="1 2">
    <name type="scientific">Archaeoglobus sulfaticallidus PM70-1</name>
    <dbReference type="NCBI Taxonomy" id="387631"/>
    <lineage>
        <taxon>Archaea</taxon>
        <taxon>Methanobacteriati</taxon>
        <taxon>Methanobacteriota</taxon>
        <taxon>Archaeoglobi</taxon>
        <taxon>Archaeoglobales</taxon>
        <taxon>Archaeoglobaceae</taxon>
        <taxon>Archaeoglobus</taxon>
    </lineage>
</organism>
<dbReference type="EMBL" id="CP005290">
    <property type="protein sequence ID" value="AGK61146.1"/>
    <property type="molecule type" value="Genomic_DNA"/>
</dbReference>
<evidence type="ECO:0000313" key="1">
    <source>
        <dbReference type="EMBL" id="AGK61146.1"/>
    </source>
</evidence>